<keyword evidence="3" id="KW-1185">Reference proteome</keyword>
<keyword evidence="2" id="KW-0808">Transferase</keyword>
<gene>
    <name evidence="2" type="ORF">CVS30_08220</name>
</gene>
<proteinExistence type="predicted"/>
<feature type="domain" description="N-acetyltransferase" evidence="1">
    <location>
        <begin position="1"/>
        <end position="147"/>
    </location>
</feature>
<dbReference type="InterPro" id="IPR016181">
    <property type="entry name" value="Acyl_CoA_acyltransferase"/>
</dbReference>
<dbReference type="RefSeq" id="WP_110484848.1">
    <property type="nucleotide sequence ID" value="NZ_QJVC01000005.1"/>
</dbReference>
<reference evidence="2 3" key="1">
    <citation type="submission" date="2018-05" db="EMBL/GenBank/DDBJ databases">
        <title>Genetic diversity of glacier-inhabiting Cryobacterium bacteria in China and description of Cryobacterium mengkeensis sp. nov. and Arthrobacter glacialis sp. nov.</title>
        <authorList>
            <person name="Liu Q."/>
            <person name="Xin Y.-H."/>
        </authorList>
    </citation>
    <scope>NUCLEOTIDE SEQUENCE [LARGE SCALE GENOMIC DNA]</scope>
    <source>
        <strain evidence="2 3">B7</strain>
    </source>
</reference>
<dbReference type="GO" id="GO:0016747">
    <property type="term" value="F:acyltransferase activity, transferring groups other than amino-acyl groups"/>
    <property type="evidence" value="ECO:0007669"/>
    <property type="project" value="InterPro"/>
</dbReference>
<protein>
    <submittedName>
        <fullName evidence="2">GNAT family N-acetyltransferase</fullName>
    </submittedName>
</protein>
<dbReference type="EMBL" id="QJVC01000005">
    <property type="protein sequence ID" value="PYI38809.1"/>
    <property type="molecule type" value="Genomic_DNA"/>
</dbReference>
<dbReference type="Gene3D" id="3.40.630.30">
    <property type="match status" value="1"/>
</dbReference>
<dbReference type="SUPFAM" id="SSF55729">
    <property type="entry name" value="Acyl-CoA N-acyltransferases (Nat)"/>
    <property type="match status" value="1"/>
</dbReference>
<dbReference type="InterPro" id="IPR000182">
    <property type="entry name" value="GNAT_dom"/>
</dbReference>
<accession>A0A2V5IQH0</accession>
<dbReference type="PROSITE" id="PS51186">
    <property type="entry name" value="GNAT"/>
    <property type="match status" value="1"/>
</dbReference>
<evidence type="ECO:0000313" key="2">
    <source>
        <dbReference type="EMBL" id="PYI38809.1"/>
    </source>
</evidence>
<evidence type="ECO:0000313" key="3">
    <source>
        <dbReference type="Proteomes" id="UP000247980"/>
    </source>
</evidence>
<dbReference type="Pfam" id="PF00583">
    <property type="entry name" value="Acetyltransf_1"/>
    <property type="match status" value="1"/>
</dbReference>
<sequence length="166" mass="17526">MIIRAERPADRPDILALLGQAFPGTAEVKLVRELYASRDYLPALSLLAESERGEVLGYVISTRAWIGAEPSLGLGPLAVLPGYQGQGIGSSLMHASIAAAAGMGERSIVLLGSADFYPRFGFVPADSLGIISPDPSWGSHFMALTLGGSDGVQHGSFRYADPFNHL</sequence>
<dbReference type="Proteomes" id="UP000247980">
    <property type="component" value="Unassembled WGS sequence"/>
</dbReference>
<dbReference type="CDD" id="cd04301">
    <property type="entry name" value="NAT_SF"/>
    <property type="match status" value="1"/>
</dbReference>
<dbReference type="OrthoDB" id="9797178at2"/>
<evidence type="ECO:0000259" key="1">
    <source>
        <dbReference type="PROSITE" id="PS51186"/>
    </source>
</evidence>
<comment type="caution">
    <text evidence="2">The sequence shown here is derived from an EMBL/GenBank/DDBJ whole genome shotgun (WGS) entry which is preliminary data.</text>
</comment>
<name>A0A2V5IQH0_9MICC</name>
<dbReference type="AlphaFoldDB" id="A0A2V5IQH0"/>
<organism evidence="2 3">
    <name type="scientific">Arthrobacter psychrolactophilus</name>
    <dbReference type="NCBI Taxonomy" id="92442"/>
    <lineage>
        <taxon>Bacteria</taxon>
        <taxon>Bacillati</taxon>
        <taxon>Actinomycetota</taxon>
        <taxon>Actinomycetes</taxon>
        <taxon>Micrococcales</taxon>
        <taxon>Micrococcaceae</taxon>
        <taxon>Arthrobacter</taxon>
    </lineage>
</organism>